<evidence type="ECO:0000313" key="1">
    <source>
        <dbReference type="EMBL" id="KAK1438090.1"/>
    </source>
</evidence>
<comment type="caution">
    <text evidence="1">The sequence shown here is derived from an EMBL/GenBank/DDBJ whole genome shotgun (WGS) entry which is preliminary data.</text>
</comment>
<proteinExistence type="predicted"/>
<reference evidence="1" key="1">
    <citation type="journal article" date="2023" name="bioRxiv">
        <title>Improved chromosome-level genome assembly for marigold (Tagetes erecta).</title>
        <authorList>
            <person name="Jiang F."/>
            <person name="Yuan L."/>
            <person name="Wang S."/>
            <person name="Wang H."/>
            <person name="Xu D."/>
            <person name="Wang A."/>
            <person name="Fan W."/>
        </authorList>
    </citation>
    <scope>NUCLEOTIDE SEQUENCE</scope>
    <source>
        <strain evidence="1">WSJ</strain>
        <tissue evidence="1">Leaf</tissue>
    </source>
</reference>
<dbReference type="EMBL" id="JAUHHV010000001">
    <property type="protein sequence ID" value="KAK1438090.1"/>
    <property type="molecule type" value="Genomic_DNA"/>
</dbReference>
<organism evidence="1 2">
    <name type="scientific">Tagetes erecta</name>
    <name type="common">African marigold</name>
    <dbReference type="NCBI Taxonomy" id="13708"/>
    <lineage>
        <taxon>Eukaryota</taxon>
        <taxon>Viridiplantae</taxon>
        <taxon>Streptophyta</taxon>
        <taxon>Embryophyta</taxon>
        <taxon>Tracheophyta</taxon>
        <taxon>Spermatophyta</taxon>
        <taxon>Magnoliopsida</taxon>
        <taxon>eudicotyledons</taxon>
        <taxon>Gunneridae</taxon>
        <taxon>Pentapetalae</taxon>
        <taxon>asterids</taxon>
        <taxon>campanulids</taxon>
        <taxon>Asterales</taxon>
        <taxon>Asteraceae</taxon>
        <taxon>Asteroideae</taxon>
        <taxon>Heliantheae alliance</taxon>
        <taxon>Tageteae</taxon>
        <taxon>Tagetes</taxon>
    </lineage>
</organism>
<sequence>MALKFLHYKEETNSCKTKKKALNESTRRRVRVSTPKTLSSVIVYLLRRRCAPPSASPSLFTVVLCRIFILALTSADVVSRPQHR</sequence>
<name>A0AAD8P3T1_TARER</name>
<dbReference type="Proteomes" id="UP001229421">
    <property type="component" value="Unassembled WGS sequence"/>
</dbReference>
<dbReference type="AlphaFoldDB" id="A0AAD8P3T1"/>
<gene>
    <name evidence="1" type="ORF">QVD17_03893</name>
</gene>
<keyword evidence="2" id="KW-1185">Reference proteome</keyword>
<evidence type="ECO:0000313" key="2">
    <source>
        <dbReference type="Proteomes" id="UP001229421"/>
    </source>
</evidence>
<accession>A0AAD8P3T1</accession>
<protein>
    <submittedName>
        <fullName evidence="1">Uncharacterized protein</fullName>
    </submittedName>
</protein>